<feature type="region of interest" description="Disordered" evidence="3">
    <location>
        <begin position="1"/>
        <end position="51"/>
    </location>
</feature>
<feature type="transmembrane region" description="Helical" evidence="4">
    <location>
        <begin position="98"/>
        <end position="127"/>
    </location>
</feature>
<evidence type="ECO:0000256" key="4">
    <source>
        <dbReference type="SAM" id="Phobius"/>
    </source>
</evidence>
<evidence type="ECO:0000256" key="3">
    <source>
        <dbReference type="SAM" id="MobiDB-lite"/>
    </source>
</evidence>
<evidence type="ECO:0000313" key="5">
    <source>
        <dbReference type="EMBL" id="PON60212.1"/>
    </source>
</evidence>
<reference evidence="6" key="1">
    <citation type="submission" date="2016-06" db="EMBL/GenBank/DDBJ databases">
        <title>Parallel loss of symbiosis genes in relatives of nitrogen-fixing non-legume Parasponia.</title>
        <authorList>
            <person name="Van Velzen R."/>
            <person name="Holmer R."/>
            <person name="Bu F."/>
            <person name="Rutten L."/>
            <person name="Van Zeijl A."/>
            <person name="Liu W."/>
            <person name="Santuari L."/>
            <person name="Cao Q."/>
            <person name="Sharma T."/>
            <person name="Shen D."/>
            <person name="Roswanjaya Y."/>
            <person name="Wardhani T."/>
            <person name="Kalhor M.S."/>
            <person name="Jansen J."/>
            <person name="Van den Hoogen J."/>
            <person name="Gungor B."/>
            <person name="Hartog M."/>
            <person name="Hontelez J."/>
            <person name="Verver J."/>
            <person name="Yang W.-C."/>
            <person name="Schijlen E."/>
            <person name="Repin R."/>
            <person name="Schilthuizen M."/>
            <person name="Schranz E."/>
            <person name="Heidstra R."/>
            <person name="Miyata K."/>
            <person name="Fedorova E."/>
            <person name="Kohlen W."/>
            <person name="Bisseling T."/>
            <person name="Smit S."/>
            <person name="Geurts R."/>
        </authorList>
    </citation>
    <scope>NUCLEOTIDE SEQUENCE [LARGE SCALE GENOMIC DNA]</scope>
    <source>
        <strain evidence="6">cv. RG33-2</strain>
    </source>
</reference>
<feature type="compositionally biased region" description="Pro residues" evidence="3">
    <location>
        <begin position="30"/>
        <end position="45"/>
    </location>
</feature>
<dbReference type="FunCoup" id="A0A2P5CGN9">
    <property type="interactions" value="604"/>
</dbReference>
<proteinExistence type="predicted"/>
<dbReference type="PANTHER" id="PTHR31234">
    <property type="entry name" value="LATE EMBRYOGENESIS ABUNDANT (LEA) HYDROXYPROLINE-RICH GLYCOPROTEIN FAMILY"/>
    <property type="match status" value="1"/>
</dbReference>
<keyword evidence="6" id="KW-1185">Reference proteome</keyword>
<keyword evidence="4" id="KW-1133">Transmembrane helix</keyword>
<dbReference type="STRING" id="63057.A0A2P5CGN9"/>
<dbReference type="GO" id="GO:0098542">
    <property type="term" value="P:defense response to other organism"/>
    <property type="evidence" value="ECO:0007669"/>
    <property type="project" value="InterPro"/>
</dbReference>
<gene>
    <name evidence="5" type="ORF">TorRG33x02_285460</name>
</gene>
<organism evidence="5 6">
    <name type="scientific">Trema orientale</name>
    <name type="common">Charcoal tree</name>
    <name type="synonym">Celtis orientalis</name>
    <dbReference type="NCBI Taxonomy" id="63057"/>
    <lineage>
        <taxon>Eukaryota</taxon>
        <taxon>Viridiplantae</taxon>
        <taxon>Streptophyta</taxon>
        <taxon>Embryophyta</taxon>
        <taxon>Tracheophyta</taxon>
        <taxon>Spermatophyta</taxon>
        <taxon>Magnoliopsida</taxon>
        <taxon>eudicotyledons</taxon>
        <taxon>Gunneridae</taxon>
        <taxon>Pentapetalae</taxon>
        <taxon>rosids</taxon>
        <taxon>fabids</taxon>
        <taxon>Rosales</taxon>
        <taxon>Cannabaceae</taxon>
        <taxon>Trema</taxon>
    </lineage>
</organism>
<evidence type="ECO:0000256" key="1">
    <source>
        <dbReference type="ARBA" id="ARBA00004370"/>
    </source>
</evidence>
<sequence>MLSPTDPSPSKSLLSLPAPSPSKSKSLSPSPSPSPRPPPPPPPGPQKHNTPVSLNQIVISKQAVNSENRAPKTPNNHTKTSVKQPILLQTEPRRTNPLIWFGAVVCLVFSLLLIFFGIATLIIFLVVKPRTPVFDTPNARLNTIYFDSPEYFNGDFAFLANFSNPNRKLDVRFEYVDIELYFADRLISTQTLQPFTQRPGEIRLEAVHLISSLVYLPQNHAVELRTQVQSNRVNYNIRGTFKVRATLGMIHVTFWLHSRCQLQMTGPPTGILVARNCRTKR</sequence>
<comment type="subcellular location">
    <subcellularLocation>
        <location evidence="1">Membrane</location>
    </subcellularLocation>
</comment>
<dbReference type="GO" id="GO:0005886">
    <property type="term" value="C:plasma membrane"/>
    <property type="evidence" value="ECO:0007669"/>
    <property type="project" value="TreeGrafter"/>
</dbReference>
<comment type="caution">
    <text evidence="5">The sequence shown here is derived from an EMBL/GenBank/DDBJ whole genome shotgun (WGS) entry which is preliminary data.</text>
</comment>
<dbReference type="InterPro" id="IPR044839">
    <property type="entry name" value="NDR1-like"/>
</dbReference>
<feature type="compositionally biased region" description="Low complexity" evidence="3">
    <location>
        <begin position="1"/>
        <end position="29"/>
    </location>
</feature>
<keyword evidence="2 4" id="KW-0472">Membrane</keyword>
<dbReference type="Proteomes" id="UP000237000">
    <property type="component" value="Unassembled WGS sequence"/>
</dbReference>
<dbReference type="EMBL" id="JXTC01000367">
    <property type="protein sequence ID" value="PON60212.1"/>
    <property type="molecule type" value="Genomic_DNA"/>
</dbReference>
<dbReference type="InParanoid" id="A0A2P5CGN9"/>
<evidence type="ECO:0000313" key="6">
    <source>
        <dbReference type="Proteomes" id="UP000237000"/>
    </source>
</evidence>
<keyword evidence="4" id="KW-0812">Transmembrane</keyword>
<evidence type="ECO:0000256" key="2">
    <source>
        <dbReference type="ARBA" id="ARBA00023136"/>
    </source>
</evidence>
<dbReference type="OrthoDB" id="630676at2759"/>
<dbReference type="AlphaFoldDB" id="A0A2P5CGN9"/>
<dbReference type="PANTHER" id="PTHR31234:SF42">
    <property type="entry name" value="LATE EMBRYOGENESIS ABUNDANT (LEA) HYDROXYPROLINE-RICH GLYCOPROTEIN FAMILY"/>
    <property type="match status" value="1"/>
</dbReference>
<protein>
    <submittedName>
        <fullName evidence="5">Late embryogenesis abundant protein</fullName>
    </submittedName>
</protein>
<name>A0A2P5CGN9_TREOI</name>
<accession>A0A2P5CGN9</accession>